<feature type="compositionally biased region" description="Polar residues" evidence="3">
    <location>
        <begin position="783"/>
        <end position="792"/>
    </location>
</feature>
<dbReference type="Pfam" id="PF05224">
    <property type="entry name" value="NDT80_PhoG"/>
    <property type="match status" value="1"/>
</dbReference>
<accession>A0A395J4K0</accession>
<feature type="region of interest" description="Disordered" evidence="3">
    <location>
        <begin position="238"/>
        <end position="257"/>
    </location>
</feature>
<feature type="region of interest" description="Disordered" evidence="3">
    <location>
        <begin position="1"/>
        <end position="85"/>
    </location>
</feature>
<dbReference type="PROSITE" id="PS51517">
    <property type="entry name" value="NDT80"/>
    <property type="match status" value="1"/>
</dbReference>
<feature type="compositionally biased region" description="Polar residues" evidence="3">
    <location>
        <begin position="450"/>
        <end position="459"/>
    </location>
</feature>
<dbReference type="Pfam" id="PF09428">
    <property type="entry name" value="DUF2011"/>
    <property type="match status" value="2"/>
</dbReference>
<evidence type="ECO:0000256" key="3">
    <source>
        <dbReference type="SAM" id="MobiDB-lite"/>
    </source>
</evidence>
<organism evidence="5 6">
    <name type="scientific">Monilinia fructigena</name>
    <dbReference type="NCBI Taxonomy" id="38457"/>
    <lineage>
        <taxon>Eukaryota</taxon>
        <taxon>Fungi</taxon>
        <taxon>Dikarya</taxon>
        <taxon>Ascomycota</taxon>
        <taxon>Pezizomycotina</taxon>
        <taxon>Leotiomycetes</taxon>
        <taxon>Helotiales</taxon>
        <taxon>Sclerotiniaceae</taxon>
        <taxon>Monilinia</taxon>
    </lineage>
</organism>
<feature type="compositionally biased region" description="Polar residues" evidence="3">
    <location>
        <begin position="15"/>
        <end position="35"/>
    </location>
</feature>
<reference evidence="5 6" key="1">
    <citation type="submission" date="2018-06" db="EMBL/GenBank/DDBJ databases">
        <title>Genome Sequence of the Brown Rot Fungal Pathogen Monilinia fructigena.</title>
        <authorList>
            <person name="Landi L."/>
            <person name="De Miccolis Angelini R.M."/>
            <person name="Pollastro S."/>
            <person name="Abate D."/>
            <person name="Faretra F."/>
            <person name="Romanazzi G."/>
        </authorList>
    </citation>
    <scope>NUCLEOTIDE SEQUENCE [LARGE SCALE GENOMIC DNA]</scope>
    <source>
        <strain evidence="5 6">Mfrg269</strain>
    </source>
</reference>
<feature type="region of interest" description="Disordered" evidence="3">
    <location>
        <begin position="670"/>
        <end position="804"/>
    </location>
</feature>
<proteinExistence type="predicted"/>
<dbReference type="InterPro" id="IPR018555">
    <property type="entry name" value="C630.06c-like"/>
</dbReference>
<dbReference type="Proteomes" id="UP000249056">
    <property type="component" value="Unassembled WGS sequence"/>
</dbReference>
<dbReference type="InterPro" id="IPR008967">
    <property type="entry name" value="p53-like_TF_DNA-bd_sf"/>
</dbReference>
<evidence type="ECO:0000259" key="4">
    <source>
        <dbReference type="PROSITE" id="PS51517"/>
    </source>
</evidence>
<feature type="region of interest" description="Disordered" evidence="3">
    <location>
        <begin position="593"/>
        <end position="613"/>
    </location>
</feature>
<feature type="region of interest" description="Disordered" evidence="3">
    <location>
        <begin position="391"/>
        <end position="489"/>
    </location>
</feature>
<keyword evidence="6" id="KW-1185">Reference proteome</keyword>
<dbReference type="InterPro" id="IPR024061">
    <property type="entry name" value="NDT80_DNA-bd_dom"/>
</dbReference>
<comment type="caution">
    <text evidence="5">The sequence shown here is derived from an EMBL/GenBank/DDBJ whole genome shotgun (WGS) entry which is preliminary data.</text>
</comment>
<dbReference type="GO" id="GO:0051321">
    <property type="term" value="P:meiotic cell cycle"/>
    <property type="evidence" value="ECO:0007669"/>
    <property type="project" value="TreeGrafter"/>
</dbReference>
<evidence type="ECO:0000313" key="5">
    <source>
        <dbReference type="EMBL" id="RAL67435.1"/>
    </source>
</evidence>
<dbReference type="OrthoDB" id="4117572at2759"/>
<feature type="compositionally biased region" description="Basic residues" evidence="3">
    <location>
        <begin position="697"/>
        <end position="707"/>
    </location>
</feature>
<gene>
    <name evidence="5" type="ORF">DID88_008190</name>
</gene>
<dbReference type="EMBL" id="QKRW01000003">
    <property type="protein sequence ID" value="RAL67435.1"/>
    <property type="molecule type" value="Genomic_DNA"/>
</dbReference>
<evidence type="ECO:0000256" key="1">
    <source>
        <dbReference type="ARBA" id="ARBA00023125"/>
    </source>
</evidence>
<feature type="compositionally biased region" description="Polar residues" evidence="3">
    <location>
        <begin position="339"/>
        <end position="351"/>
    </location>
</feature>
<evidence type="ECO:0000256" key="2">
    <source>
        <dbReference type="PROSITE-ProRule" id="PRU00850"/>
    </source>
</evidence>
<feature type="compositionally biased region" description="Basic and acidic residues" evidence="3">
    <location>
        <begin position="708"/>
        <end position="737"/>
    </location>
</feature>
<dbReference type="GO" id="GO:0000228">
    <property type="term" value="C:nuclear chromosome"/>
    <property type="evidence" value="ECO:0007669"/>
    <property type="project" value="TreeGrafter"/>
</dbReference>
<dbReference type="GO" id="GO:0003677">
    <property type="term" value="F:DNA binding"/>
    <property type="evidence" value="ECO:0007669"/>
    <property type="project" value="UniProtKB-KW"/>
</dbReference>
<protein>
    <recommendedName>
        <fullName evidence="4">NDT80 domain-containing protein</fullName>
    </recommendedName>
</protein>
<evidence type="ECO:0000313" key="6">
    <source>
        <dbReference type="Proteomes" id="UP000249056"/>
    </source>
</evidence>
<feature type="domain" description="NDT80" evidence="4">
    <location>
        <begin position="101"/>
        <end position="339"/>
    </location>
</feature>
<name>A0A395J4K0_9HELO</name>
<feature type="DNA-binding region" description="NDT80" evidence="2">
    <location>
        <begin position="101"/>
        <end position="339"/>
    </location>
</feature>
<feature type="compositionally biased region" description="Polar residues" evidence="3">
    <location>
        <begin position="416"/>
        <end position="438"/>
    </location>
</feature>
<dbReference type="GO" id="GO:0045944">
    <property type="term" value="P:positive regulation of transcription by RNA polymerase II"/>
    <property type="evidence" value="ECO:0007669"/>
    <property type="project" value="TreeGrafter"/>
</dbReference>
<dbReference type="InterPro" id="IPR052605">
    <property type="entry name" value="Fungal_trans_regulator"/>
</dbReference>
<dbReference type="PANTHER" id="PTHR35144:SF4">
    <property type="entry name" value="TRANSCRIPTION FACTOR VIB-1"/>
    <property type="match status" value="1"/>
</dbReference>
<dbReference type="GO" id="GO:0003700">
    <property type="term" value="F:DNA-binding transcription factor activity"/>
    <property type="evidence" value="ECO:0007669"/>
    <property type="project" value="UniProtKB-UniRule"/>
</dbReference>
<feature type="compositionally biased region" description="Basic and acidic residues" evidence="3">
    <location>
        <begin position="678"/>
        <end position="696"/>
    </location>
</feature>
<sequence length="804" mass="89237">MAAIKPEESHHSIWQGYTLQPPHSSQQTNFESNFPSGPLASPYHARQKGGYRSMDIPSINTRPPLRSGNGVLTSSPPPLNSHHSYPSLKRSFHSTDDSPYGEVVQDFREDLSEHTKPNISQDHRLLSFSKRPPKHTILDQHGRIQQLDLSAQIHGMFFLSEMTTPTGEGVVVQPELTCYRRNLFQISGSVTTPRGALSVITERGERIPILSLEVTISATESVDGHSVKLIVIPWKTPPPNSPEVTPGQEQEPSPIPLLPFDDGSPDTNNEFAVYPIAYRRLQFRIATANNGRRRELQQHFTLHLNVWEPWETIRKLMFARKEIALVGSSASRGQAPEMQITSSSTPGSTTMKPKFSKPQTLELPRSPFNFDASNLPVSPHLMRQQTLPSWFAPPHASEHTPAPSTPNYQGPPPSLSMDNYLQGNHASSENPQTHSPASTMPGPAPPVRSYTYQNTTSPSGAPVRFIDSNPRPSKSPRHQAPPELNSSFSSDFTARFTAPASYSSTTGAAQPREYFPTSMSMQPWTTAQDTASTYGTALPACGAAQIYTIDLLHPLPNHLLQLTSDASARFHEQLASLYGAIPYQSYAIESVLKPEPNNDAPHLSPPKDRQDQEEEFDFRLFSNGKESKIVLKEDVADEGVFIVKERNKSYFFTGPTEGERKEEYAFAAISGEDVSQAESKDTGDGKSHGELDSNGEKKRKPGKKMRIILREREEKSQAQEEAIAKEKESKEEAERERRARKNREKKVRRKAKEKALKAAAGGLGQMGPELTEGLIEEHRTDPLSATTGSTYTMEEVRNPSICDS</sequence>
<feature type="compositionally biased region" description="Basic residues" evidence="3">
    <location>
        <begin position="738"/>
        <end position="752"/>
    </location>
</feature>
<keyword evidence="1 2" id="KW-0238">DNA-binding</keyword>
<dbReference type="Gene3D" id="2.60.40.1390">
    <property type="entry name" value="NDT80 DNA-binding domain"/>
    <property type="match status" value="1"/>
</dbReference>
<dbReference type="InterPro" id="IPR037141">
    <property type="entry name" value="NDT80_DNA-bd_dom_sf"/>
</dbReference>
<dbReference type="AlphaFoldDB" id="A0A395J4K0"/>
<dbReference type="SUPFAM" id="SSF49417">
    <property type="entry name" value="p53-like transcription factors"/>
    <property type="match status" value="1"/>
</dbReference>
<feature type="region of interest" description="Disordered" evidence="3">
    <location>
        <begin position="334"/>
        <end position="368"/>
    </location>
</feature>
<dbReference type="PANTHER" id="PTHR35144">
    <property type="entry name" value="MEIOSIS-SPECIFIC TRANSCRIPTION FACTOR NDT80"/>
    <property type="match status" value="1"/>
</dbReference>
<feature type="compositionally biased region" description="Basic and acidic residues" evidence="3">
    <location>
        <begin position="1"/>
        <end position="11"/>
    </location>
</feature>